<sequence>MSAIDKLAKLPKKEREKLDSFPSISPQTGVAEEVMFRNLVIGEYLLVERSRNLGIGG</sequence>
<reference evidence="1 2" key="1">
    <citation type="journal article" date="2010" name="Stand. Genomic Sci.">
        <title>Complete genome sequence of Ignisphaera aggregans type strain (AQ1.S1).</title>
        <authorList>
            <person name="Goker M."/>
            <person name="Held B."/>
            <person name="Lapidus A."/>
            <person name="Nolan M."/>
            <person name="Spring S."/>
            <person name="Yasawong M."/>
            <person name="Lucas S."/>
            <person name="Glavina Del Rio T."/>
            <person name="Tice H."/>
            <person name="Cheng J.F."/>
            <person name="Goodwin L."/>
            <person name="Tapia R."/>
            <person name="Pitluck S."/>
            <person name="Liolios K."/>
            <person name="Ivanova N."/>
            <person name="Mavromatis K."/>
            <person name="Mikhailova N."/>
            <person name="Pati A."/>
            <person name="Chen A."/>
            <person name="Palaniappan K."/>
            <person name="Brambilla E."/>
            <person name="Land M."/>
            <person name="Hauser L."/>
            <person name="Chang Y.J."/>
            <person name="Jeffries C.D."/>
            <person name="Brettin T."/>
            <person name="Detter J.C."/>
            <person name="Han C."/>
            <person name="Rohde M."/>
            <person name="Sikorski J."/>
            <person name="Woyke T."/>
            <person name="Bristow J."/>
            <person name="Eisen J.A."/>
            <person name="Markowitz V."/>
            <person name="Hugenholtz P."/>
            <person name="Kyrpides N.C."/>
            <person name="Klenk H.P."/>
        </authorList>
    </citation>
    <scope>NUCLEOTIDE SEQUENCE [LARGE SCALE GENOMIC DNA]</scope>
    <source>
        <strain evidence="2">DSM 17230 / JCM 13409 / AQ1.S1</strain>
    </source>
</reference>
<keyword evidence="2" id="KW-1185">Reference proteome</keyword>
<name>E0SQ80_IGNAA</name>
<evidence type="ECO:0000313" key="1">
    <source>
        <dbReference type="EMBL" id="ADM27030.1"/>
    </source>
</evidence>
<organism evidence="1 2">
    <name type="scientific">Ignisphaera aggregans (strain DSM 17230 / JCM 13409 / AQ1.S1)</name>
    <dbReference type="NCBI Taxonomy" id="583356"/>
    <lineage>
        <taxon>Archaea</taxon>
        <taxon>Thermoproteota</taxon>
        <taxon>Thermoprotei</taxon>
        <taxon>Desulfurococcales</taxon>
        <taxon>Desulfurococcaceae</taxon>
        <taxon>Ignisphaera</taxon>
    </lineage>
</organism>
<accession>E0SQ80</accession>
<proteinExistence type="predicted"/>
<dbReference type="KEGG" id="iag:Igag_0181"/>
<dbReference type="Proteomes" id="UP000001304">
    <property type="component" value="Chromosome"/>
</dbReference>
<dbReference type="AlphaFoldDB" id="E0SQ80"/>
<dbReference type="STRING" id="583356.Igag_0181"/>
<protein>
    <submittedName>
        <fullName evidence="1">Uncharacterized protein</fullName>
    </submittedName>
</protein>
<evidence type="ECO:0000313" key="2">
    <source>
        <dbReference type="Proteomes" id="UP000001304"/>
    </source>
</evidence>
<dbReference type="EMBL" id="CP002098">
    <property type="protein sequence ID" value="ADM27030.1"/>
    <property type="molecule type" value="Genomic_DNA"/>
</dbReference>
<dbReference type="HOGENOM" id="CLU_2985652_0_0_2"/>
<gene>
    <name evidence="1" type="ordered locus">Igag_0181</name>
</gene>
<dbReference type="BioCyc" id="IAGG583356:GHAH-191-MONOMER"/>